<dbReference type="InterPro" id="IPR039424">
    <property type="entry name" value="SBP_5"/>
</dbReference>
<dbReference type="PANTHER" id="PTHR30290:SF38">
    <property type="entry name" value="D,D-DIPEPTIDE-BINDING PERIPLASMIC PROTEIN DDPA-RELATED"/>
    <property type="match status" value="1"/>
</dbReference>
<dbReference type="GO" id="GO:0042938">
    <property type="term" value="P:dipeptide transport"/>
    <property type="evidence" value="ECO:0007669"/>
    <property type="project" value="TreeGrafter"/>
</dbReference>
<evidence type="ECO:0000259" key="4">
    <source>
        <dbReference type="Pfam" id="PF00496"/>
    </source>
</evidence>
<comment type="caution">
    <text evidence="5">The sequence shown here is derived from an EMBL/GenBank/DDBJ whole genome shotgun (WGS) entry which is preliminary data.</text>
</comment>
<dbReference type="PROSITE" id="PS01040">
    <property type="entry name" value="SBP_BACTERIAL_5"/>
    <property type="match status" value="1"/>
</dbReference>
<sequence>MKKLAKLSLLSLVFASTTVLAAPKTFVYCAELSPTHFNPQFATDGLTFDATGQTIFNMLTTFEPGTTNVIPSLAEKWDVSEDGKTYTFYLRKGVKFHSNKNFKPTRDFNADDVLFSFNRQLDPNHPYHKVSGGNYEYFIGMDMPNIIDKVEKVDDYTVKISLKVPNAPFLSNVAMDFAAIFSAEYAEQMLKVGTPEKVDNDPIGTGPFQFVDYQKDSSIRYKAFPEYWEGKAKIDRLVFSITPDASVRLAKIQKGECHAAPYPNPADIETLKKDPNINLMTSPGLNIGYLHFNTEKKPFDNQKVRQALNYAINKDVIISSVYQGSGEKAKNPIPPTMWSYNDAVKDYDYSPEKAKALLAEAGFPNGFDTEIWAMPVSRPYNPNARRMAELIQEDWKKVGVNAKIVSYEWGEYLKRLRNGEDPTGMMGWNGDNGDPDNFLNTLLSCAAVKQGSNYSKFCNAEFDKLVTEAAQITDHEKRIELYKQAQVLFKEQAPWVTIAHSTTYFPVRKEVTGYTISPFSLHNFYHVDLADK</sequence>
<comment type="similarity">
    <text evidence="1">Belongs to the bacterial solute-binding protein 5 family.</text>
</comment>
<dbReference type="AlphaFoldDB" id="A0A369Z573"/>
<evidence type="ECO:0000256" key="3">
    <source>
        <dbReference type="SAM" id="SignalP"/>
    </source>
</evidence>
<name>A0A369Z573_HAEPH</name>
<dbReference type="CDD" id="cd08493">
    <property type="entry name" value="PBP2_DppA_like"/>
    <property type="match status" value="1"/>
</dbReference>
<feature type="signal peptide" evidence="3">
    <location>
        <begin position="1"/>
        <end position="21"/>
    </location>
</feature>
<dbReference type="SUPFAM" id="SSF53850">
    <property type="entry name" value="Periplasmic binding protein-like II"/>
    <property type="match status" value="1"/>
</dbReference>
<dbReference type="PIRSF" id="PIRSF002741">
    <property type="entry name" value="MppA"/>
    <property type="match status" value="1"/>
</dbReference>
<dbReference type="Gene3D" id="3.90.76.10">
    <property type="entry name" value="Dipeptide-binding Protein, Domain 1"/>
    <property type="match status" value="1"/>
</dbReference>
<dbReference type="Proteomes" id="UP000253999">
    <property type="component" value="Unassembled WGS sequence"/>
</dbReference>
<keyword evidence="2 3" id="KW-0732">Signal</keyword>
<evidence type="ECO:0000256" key="1">
    <source>
        <dbReference type="ARBA" id="ARBA00005695"/>
    </source>
</evidence>
<dbReference type="InterPro" id="IPR023765">
    <property type="entry name" value="SBP_5_CS"/>
</dbReference>
<dbReference type="GO" id="GO:1904680">
    <property type="term" value="F:peptide transmembrane transporter activity"/>
    <property type="evidence" value="ECO:0007669"/>
    <property type="project" value="TreeGrafter"/>
</dbReference>
<evidence type="ECO:0000313" key="5">
    <source>
        <dbReference type="EMBL" id="RDF00347.1"/>
    </source>
</evidence>
<organism evidence="5 6">
    <name type="scientific">Haemophilus parahaemolyticus</name>
    <dbReference type="NCBI Taxonomy" id="735"/>
    <lineage>
        <taxon>Bacteria</taxon>
        <taxon>Pseudomonadati</taxon>
        <taxon>Pseudomonadota</taxon>
        <taxon>Gammaproteobacteria</taxon>
        <taxon>Pasteurellales</taxon>
        <taxon>Pasteurellaceae</taxon>
        <taxon>Haemophilus</taxon>
    </lineage>
</organism>
<dbReference type="Gene3D" id="3.10.105.10">
    <property type="entry name" value="Dipeptide-binding Protein, Domain 3"/>
    <property type="match status" value="1"/>
</dbReference>
<dbReference type="Gene3D" id="3.40.190.10">
    <property type="entry name" value="Periplasmic binding protein-like II"/>
    <property type="match status" value="1"/>
</dbReference>
<gene>
    <name evidence="5" type="ORF">DPV98_09635</name>
</gene>
<dbReference type="FunFam" id="3.10.105.10:FF:000002">
    <property type="entry name" value="Dipeptide ABC transporter, substrate-binding protein"/>
    <property type="match status" value="1"/>
</dbReference>
<dbReference type="GO" id="GO:0030288">
    <property type="term" value="C:outer membrane-bounded periplasmic space"/>
    <property type="evidence" value="ECO:0007669"/>
    <property type="project" value="TreeGrafter"/>
</dbReference>
<dbReference type="RefSeq" id="WP_111313552.1">
    <property type="nucleotide sequence ID" value="NZ_QEQD01000011.1"/>
</dbReference>
<dbReference type="EMBL" id="QEQD01000011">
    <property type="protein sequence ID" value="RDF00347.1"/>
    <property type="molecule type" value="Genomic_DNA"/>
</dbReference>
<evidence type="ECO:0000256" key="2">
    <source>
        <dbReference type="ARBA" id="ARBA00022729"/>
    </source>
</evidence>
<dbReference type="Pfam" id="PF00496">
    <property type="entry name" value="SBP_bac_5"/>
    <property type="match status" value="1"/>
</dbReference>
<reference evidence="5 6" key="1">
    <citation type="submission" date="2018-05" db="EMBL/GenBank/DDBJ databases">
        <title>Draft Genome Sequences for a Diverse set of 7 Haemophilus Species.</title>
        <authorList>
            <person name="Nichols M."/>
            <person name="Topaz N."/>
            <person name="Wang X."/>
            <person name="Wang X."/>
            <person name="Boxrud D."/>
        </authorList>
    </citation>
    <scope>NUCLEOTIDE SEQUENCE [LARGE SCALE GENOMIC DNA]</scope>
    <source>
        <strain evidence="5 6">C2010039593</strain>
    </source>
</reference>
<proteinExistence type="inferred from homology"/>
<feature type="chain" id="PRO_5016960787" evidence="3">
    <location>
        <begin position="22"/>
        <end position="532"/>
    </location>
</feature>
<dbReference type="InterPro" id="IPR000914">
    <property type="entry name" value="SBP_5_dom"/>
</dbReference>
<dbReference type="PANTHER" id="PTHR30290">
    <property type="entry name" value="PERIPLASMIC BINDING COMPONENT OF ABC TRANSPORTER"/>
    <property type="match status" value="1"/>
</dbReference>
<dbReference type="FunFam" id="3.90.76.10:FF:000002">
    <property type="entry name" value="Dipeptide ABC transporter, substrate-binding protein"/>
    <property type="match status" value="1"/>
</dbReference>
<evidence type="ECO:0000313" key="6">
    <source>
        <dbReference type="Proteomes" id="UP000253999"/>
    </source>
</evidence>
<dbReference type="InterPro" id="IPR030678">
    <property type="entry name" value="Peptide/Ni-bd"/>
</dbReference>
<protein>
    <submittedName>
        <fullName evidence="5">ABC transporter substrate-binding protein</fullName>
    </submittedName>
</protein>
<dbReference type="GO" id="GO:0043190">
    <property type="term" value="C:ATP-binding cassette (ABC) transporter complex"/>
    <property type="evidence" value="ECO:0007669"/>
    <property type="project" value="InterPro"/>
</dbReference>
<accession>A0A369Z573</accession>
<dbReference type="FunFam" id="3.40.190.10:FF:000036">
    <property type="entry name" value="Dipeptide ABC transporter, substrate-binding protein"/>
    <property type="match status" value="1"/>
</dbReference>
<feature type="domain" description="Solute-binding protein family 5" evidence="4">
    <location>
        <begin position="69"/>
        <end position="447"/>
    </location>
</feature>